<evidence type="ECO:0000313" key="1">
    <source>
        <dbReference type="EMBL" id="GLQ20470.1"/>
    </source>
</evidence>
<gene>
    <name evidence="1" type="ORF">GCM10007854_14250</name>
</gene>
<comment type="caution">
    <text evidence="1">The sequence shown here is derived from an EMBL/GenBank/DDBJ whole genome shotgun (WGS) entry which is preliminary data.</text>
</comment>
<name>A0ABQ5V0C6_9PROT</name>
<sequence length="75" mass="8702">MSGRGVKRCDAKFCQDRIGRGQLMCRTHWAMVSRTTQTQVNAAWRRYKKREIDIYELVRVQSLAIDEVAKAEGVE</sequence>
<accession>A0ABQ5V0C6</accession>
<evidence type="ECO:0000313" key="2">
    <source>
        <dbReference type="Proteomes" id="UP001161390"/>
    </source>
</evidence>
<protein>
    <submittedName>
        <fullName evidence="1">Uncharacterized protein</fullName>
    </submittedName>
</protein>
<organism evidence="1 2">
    <name type="scientific">Algimonas porphyrae</name>
    <dbReference type="NCBI Taxonomy" id="1128113"/>
    <lineage>
        <taxon>Bacteria</taxon>
        <taxon>Pseudomonadati</taxon>
        <taxon>Pseudomonadota</taxon>
        <taxon>Alphaproteobacteria</taxon>
        <taxon>Maricaulales</taxon>
        <taxon>Robiginitomaculaceae</taxon>
        <taxon>Algimonas</taxon>
    </lineage>
</organism>
<proteinExistence type="predicted"/>
<reference evidence="1" key="2">
    <citation type="submission" date="2023-01" db="EMBL/GenBank/DDBJ databases">
        <title>Draft genome sequence of Algimonas porphyrae strain NBRC 108216.</title>
        <authorList>
            <person name="Sun Q."/>
            <person name="Mori K."/>
        </authorList>
    </citation>
    <scope>NUCLEOTIDE SEQUENCE</scope>
    <source>
        <strain evidence="1">NBRC 108216</strain>
    </source>
</reference>
<dbReference type="EMBL" id="BSNJ01000003">
    <property type="protein sequence ID" value="GLQ20470.1"/>
    <property type="molecule type" value="Genomic_DNA"/>
</dbReference>
<dbReference type="RefSeq" id="WP_284371106.1">
    <property type="nucleotide sequence ID" value="NZ_BSNJ01000003.1"/>
</dbReference>
<keyword evidence="2" id="KW-1185">Reference proteome</keyword>
<dbReference type="Proteomes" id="UP001161390">
    <property type="component" value="Unassembled WGS sequence"/>
</dbReference>
<reference evidence="1" key="1">
    <citation type="journal article" date="2014" name="Int. J. Syst. Evol. Microbiol.">
        <title>Complete genome of a new Firmicutes species belonging to the dominant human colonic microbiota ('Ruminococcus bicirculans') reveals two chromosomes and a selective capacity to utilize plant glucans.</title>
        <authorList>
            <consortium name="NISC Comparative Sequencing Program"/>
            <person name="Wegmann U."/>
            <person name="Louis P."/>
            <person name="Goesmann A."/>
            <person name="Henrissat B."/>
            <person name="Duncan S.H."/>
            <person name="Flint H.J."/>
        </authorList>
    </citation>
    <scope>NUCLEOTIDE SEQUENCE</scope>
    <source>
        <strain evidence="1">NBRC 108216</strain>
    </source>
</reference>